<dbReference type="Pfam" id="PF00753">
    <property type="entry name" value="Lactamase_B"/>
    <property type="match status" value="1"/>
</dbReference>
<evidence type="ECO:0000256" key="9">
    <source>
        <dbReference type="ARBA" id="ARBA00022764"/>
    </source>
</evidence>
<dbReference type="GO" id="GO:0017001">
    <property type="term" value="P:antibiotic catabolic process"/>
    <property type="evidence" value="ECO:0007669"/>
    <property type="project" value="InterPro"/>
</dbReference>
<dbReference type="Gene3D" id="3.60.15.10">
    <property type="entry name" value="Ribonuclease Z/Hydroxyacylglutathione hydrolase-like"/>
    <property type="match status" value="1"/>
</dbReference>
<dbReference type="OrthoDB" id="9769598at2"/>
<dbReference type="InterPro" id="IPR001279">
    <property type="entry name" value="Metallo-B-lactamas"/>
</dbReference>
<evidence type="ECO:0000313" key="15">
    <source>
        <dbReference type="Proteomes" id="UP000316614"/>
    </source>
</evidence>
<keyword evidence="9" id="KW-0574">Periplasm</keyword>
<dbReference type="InterPro" id="IPR050855">
    <property type="entry name" value="NDM-1-like"/>
</dbReference>
<evidence type="ECO:0000256" key="3">
    <source>
        <dbReference type="ARBA" id="ARBA00004418"/>
    </source>
</evidence>
<dbReference type="Proteomes" id="UP000316614">
    <property type="component" value="Chromosome"/>
</dbReference>
<gene>
    <name evidence="14" type="primary">bla</name>
    <name evidence="14" type="ORF">FKX85_12650</name>
</gene>
<reference evidence="14 15" key="1">
    <citation type="submission" date="2019-06" db="EMBL/GenBank/DDBJ databases">
        <title>Echinicola alkalisoli sp. nov. isolated from saline soil.</title>
        <authorList>
            <person name="Sun J.-Q."/>
            <person name="Xu L."/>
        </authorList>
    </citation>
    <scope>NUCLEOTIDE SEQUENCE [LARGE SCALE GENOMIC DNA]</scope>
    <source>
        <strain evidence="14 15">LN3S3</strain>
    </source>
</reference>
<evidence type="ECO:0000256" key="1">
    <source>
        <dbReference type="ARBA" id="ARBA00001526"/>
    </source>
</evidence>
<comment type="catalytic activity">
    <reaction evidence="1">
        <text>a beta-lactam + H2O = a substituted beta-amino acid</text>
        <dbReference type="Rhea" id="RHEA:20401"/>
        <dbReference type="ChEBI" id="CHEBI:15377"/>
        <dbReference type="ChEBI" id="CHEBI:35627"/>
        <dbReference type="ChEBI" id="CHEBI:140347"/>
        <dbReference type="EC" id="3.5.2.6"/>
    </reaction>
</comment>
<evidence type="ECO:0000256" key="7">
    <source>
        <dbReference type="ARBA" id="ARBA00022723"/>
    </source>
</evidence>
<proteinExistence type="inferred from homology"/>
<dbReference type="InterPro" id="IPR036866">
    <property type="entry name" value="RibonucZ/Hydroxyglut_hydro"/>
</dbReference>
<dbReference type="KEGG" id="echi:FKX85_12650"/>
<dbReference type="GO" id="GO:0008270">
    <property type="term" value="F:zinc ion binding"/>
    <property type="evidence" value="ECO:0007669"/>
    <property type="project" value="InterPro"/>
</dbReference>
<protein>
    <recommendedName>
        <fullName evidence="6">beta-lactamase</fullName>
        <ecNumber evidence="6">3.5.2.6</ecNumber>
    </recommendedName>
</protein>
<dbReference type="SMART" id="SM00849">
    <property type="entry name" value="Lactamase_B"/>
    <property type="match status" value="1"/>
</dbReference>
<comment type="subunit">
    <text evidence="5">Monomer.</text>
</comment>
<dbReference type="GO" id="GO:0008800">
    <property type="term" value="F:beta-lactamase activity"/>
    <property type="evidence" value="ECO:0007669"/>
    <property type="project" value="UniProtKB-EC"/>
</dbReference>
<name>A0A514CJ88_9BACT</name>
<evidence type="ECO:0000256" key="12">
    <source>
        <dbReference type="ARBA" id="ARBA00023251"/>
    </source>
</evidence>
<dbReference type="NCBIfam" id="NF033088">
    <property type="entry name" value="bla_subclass_B1"/>
    <property type="match status" value="1"/>
</dbReference>
<dbReference type="PANTHER" id="PTHR42951">
    <property type="entry name" value="METALLO-BETA-LACTAMASE DOMAIN-CONTAINING"/>
    <property type="match status" value="1"/>
</dbReference>
<evidence type="ECO:0000256" key="10">
    <source>
        <dbReference type="ARBA" id="ARBA00022801"/>
    </source>
</evidence>
<comment type="similarity">
    <text evidence="4">Belongs to the metallo-beta-lactamase superfamily. Class-B beta-lactamase family.</text>
</comment>
<keyword evidence="15" id="KW-1185">Reference proteome</keyword>
<dbReference type="PANTHER" id="PTHR42951:SF4">
    <property type="entry name" value="ACYL-COENZYME A THIOESTERASE MBLAC2"/>
    <property type="match status" value="1"/>
</dbReference>
<dbReference type="InterPro" id="IPR058199">
    <property type="entry name" value="BlaB//VIM/IMP-1"/>
</dbReference>
<evidence type="ECO:0000256" key="5">
    <source>
        <dbReference type="ARBA" id="ARBA00011245"/>
    </source>
</evidence>
<evidence type="ECO:0000256" key="6">
    <source>
        <dbReference type="ARBA" id="ARBA00012865"/>
    </source>
</evidence>
<dbReference type="CDD" id="cd16302">
    <property type="entry name" value="CcrA-like_MBL-B1"/>
    <property type="match status" value="1"/>
</dbReference>
<evidence type="ECO:0000256" key="2">
    <source>
        <dbReference type="ARBA" id="ARBA00001947"/>
    </source>
</evidence>
<dbReference type="InterPro" id="IPR001018">
    <property type="entry name" value="Beta-lactamase_class-B_CS"/>
</dbReference>
<evidence type="ECO:0000313" key="14">
    <source>
        <dbReference type="EMBL" id="QDH79836.1"/>
    </source>
</evidence>
<keyword evidence="12" id="KW-0046">Antibiotic resistance</keyword>
<evidence type="ECO:0000259" key="13">
    <source>
        <dbReference type="SMART" id="SM00849"/>
    </source>
</evidence>
<feature type="domain" description="Metallo-beta-lactamase" evidence="13">
    <location>
        <begin position="72"/>
        <end position="240"/>
    </location>
</feature>
<evidence type="ECO:0000256" key="11">
    <source>
        <dbReference type="ARBA" id="ARBA00022833"/>
    </source>
</evidence>
<keyword evidence="10" id="KW-0378">Hydrolase</keyword>
<accession>A0A514CJ88</accession>
<comment type="cofactor">
    <cofactor evidence="2">
        <name>Zn(2+)</name>
        <dbReference type="ChEBI" id="CHEBI:29105"/>
    </cofactor>
</comment>
<evidence type="ECO:0000256" key="4">
    <source>
        <dbReference type="ARBA" id="ARBA00005250"/>
    </source>
</evidence>
<organism evidence="14 15">
    <name type="scientific">Echinicola soli</name>
    <dbReference type="NCBI Taxonomy" id="2591634"/>
    <lineage>
        <taxon>Bacteria</taxon>
        <taxon>Pseudomonadati</taxon>
        <taxon>Bacteroidota</taxon>
        <taxon>Cytophagia</taxon>
        <taxon>Cytophagales</taxon>
        <taxon>Cyclobacteriaceae</taxon>
        <taxon>Echinicola</taxon>
    </lineage>
</organism>
<dbReference type="AlphaFoldDB" id="A0A514CJ88"/>
<keyword evidence="8" id="KW-0732">Signal</keyword>
<keyword evidence="7" id="KW-0479">Metal-binding</keyword>
<dbReference type="EC" id="3.5.2.6" evidence="6"/>
<dbReference type="EMBL" id="CP041253">
    <property type="protein sequence ID" value="QDH79836.1"/>
    <property type="molecule type" value="Genomic_DNA"/>
</dbReference>
<comment type="subcellular location">
    <subcellularLocation>
        <location evidence="3">Periplasm</location>
    </subcellularLocation>
</comment>
<evidence type="ECO:0000256" key="8">
    <source>
        <dbReference type="ARBA" id="ARBA00022729"/>
    </source>
</evidence>
<dbReference type="PROSITE" id="PS00744">
    <property type="entry name" value="BETA_LACTAMASE_B_2"/>
    <property type="match status" value="1"/>
</dbReference>
<dbReference type="RefSeq" id="WP_141615075.1">
    <property type="nucleotide sequence ID" value="NZ_CP041253.1"/>
</dbReference>
<dbReference type="SUPFAM" id="SSF56281">
    <property type="entry name" value="Metallo-hydrolase/oxidoreductase"/>
    <property type="match status" value="1"/>
</dbReference>
<dbReference type="GO" id="GO:0042597">
    <property type="term" value="C:periplasmic space"/>
    <property type="evidence" value="ECO:0007669"/>
    <property type="project" value="UniProtKB-SubCell"/>
</dbReference>
<dbReference type="GO" id="GO:0046677">
    <property type="term" value="P:response to antibiotic"/>
    <property type="evidence" value="ECO:0007669"/>
    <property type="project" value="UniProtKB-KW"/>
</dbReference>
<sequence length="257" mass="28171">MIYHFVIAALLLTLSACSGKSEKSHEHPSQDQNTSFTEKEIYASDKLVIKQVSPNTYVHISFLDTEDFGKVDCNGMIVISDGEAIIFDTPSTSSEADELITFLEGEKLQIKAVVATHFHLDCLGGLEAFHARKIPSYAYKHTLSLASQHGFPQPKMGFPDELALKVGNKSVFVHYFGEGHTADNVIGYFPDDQVLFGGCLVKADGAGKGNLEDANITAWSTTINKINAAYPNLKLVIPGHGKWGNKNLLTYTETLFQ</sequence>
<keyword evidence="11" id="KW-0862">Zinc</keyword>